<dbReference type="Proteomes" id="UP000027135">
    <property type="component" value="Unassembled WGS sequence"/>
</dbReference>
<dbReference type="STRING" id="136037.A0A067QEL3"/>
<keyword evidence="1" id="KW-0880">Kelch repeat</keyword>
<dbReference type="Pfam" id="PF01344">
    <property type="entry name" value="Kelch_1"/>
    <property type="match status" value="1"/>
</dbReference>
<dbReference type="eggNOG" id="KOG4441">
    <property type="taxonomic scope" value="Eukaryota"/>
</dbReference>
<gene>
    <name evidence="2" type="ORF">L798_10951</name>
</gene>
<dbReference type="EMBL" id="KK853882">
    <property type="protein sequence ID" value="KDQ71528.1"/>
    <property type="molecule type" value="Genomic_DNA"/>
</dbReference>
<organism evidence="2 3">
    <name type="scientific">Zootermopsis nevadensis</name>
    <name type="common">Dampwood termite</name>
    <dbReference type="NCBI Taxonomy" id="136037"/>
    <lineage>
        <taxon>Eukaryota</taxon>
        <taxon>Metazoa</taxon>
        <taxon>Ecdysozoa</taxon>
        <taxon>Arthropoda</taxon>
        <taxon>Hexapoda</taxon>
        <taxon>Insecta</taxon>
        <taxon>Pterygota</taxon>
        <taxon>Neoptera</taxon>
        <taxon>Polyneoptera</taxon>
        <taxon>Dictyoptera</taxon>
        <taxon>Blattodea</taxon>
        <taxon>Blattoidea</taxon>
        <taxon>Termitoidae</taxon>
        <taxon>Termopsidae</taxon>
        <taxon>Zootermopsis</taxon>
    </lineage>
</organism>
<dbReference type="SUPFAM" id="SSF117281">
    <property type="entry name" value="Kelch motif"/>
    <property type="match status" value="1"/>
</dbReference>
<evidence type="ECO:0000313" key="2">
    <source>
        <dbReference type="EMBL" id="KDQ71528.1"/>
    </source>
</evidence>
<evidence type="ECO:0000313" key="3">
    <source>
        <dbReference type="Proteomes" id="UP000027135"/>
    </source>
</evidence>
<dbReference type="InterPro" id="IPR015915">
    <property type="entry name" value="Kelch-typ_b-propeller"/>
</dbReference>
<keyword evidence="3" id="KW-1185">Reference proteome</keyword>
<sequence length="77" mass="8775">MACLPIISEALSFLHFSEMMTKEFVTPKFAYPRIPQDILFAVGGYADDDPTDVIEAYDARADRWSVVSCTHFYSYRG</sequence>
<accession>A0A067QEL3</accession>
<name>A0A067QEL3_ZOONE</name>
<dbReference type="InParanoid" id="A0A067QEL3"/>
<evidence type="ECO:0000256" key="1">
    <source>
        <dbReference type="ARBA" id="ARBA00022441"/>
    </source>
</evidence>
<protein>
    <submittedName>
        <fullName evidence="2">Kelch-like protein 10</fullName>
    </submittedName>
</protein>
<dbReference type="AlphaFoldDB" id="A0A067QEL3"/>
<reference evidence="2 3" key="1">
    <citation type="journal article" date="2014" name="Nat. Commun.">
        <title>Molecular traces of alternative social organization in a termite genome.</title>
        <authorList>
            <person name="Terrapon N."/>
            <person name="Li C."/>
            <person name="Robertson H.M."/>
            <person name="Ji L."/>
            <person name="Meng X."/>
            <person name="Booth W."/>
            <person name="Chen Z."/>
            <person name="Childers C.P."/>
            <person name="Glastad K.M."/>
            <person name="Gokhale K."/>
            <person name="Gowin J."/>
            <person name="Gronenberg W."/>
            <person name="Hermansen R.A."/>
            <person name="Hu H."/>
            <person name="Hunt B.G."/>
            <person name="Huylmans A.K."/>
            <person name="Khalil S.M."/>
            <person name="Mitchell R.D."/>
            <person name="Munoz-Torres M.C."/>
            <person name="Mustard J.A."/>
            <person name="Pan H."/>
            <person name="Reese J.T."/>
            <person name="Scharf M.E."/>
            <person name="Sun F."/>
            <person name="Vogel H."/>
            <person name="Xiao J."/>
            <person name="Yang W."/>
            <person name="Yang Z."/>
            <person name="Yang Z."/>
            <person name="Zhou J."/>
            <person name="Zhu J."/>
            <person name="Brent C.S."/>
            <person name="Elsik C.G."/>
            <person name="Goodisman M.A."/>
            <person name="Liberles D.A."/>
            <person name="Roe R.M."/>
            <person name="Vargo E.L."/>
            <person name="Vilcinskas A."/>
            <person name="Wang J."/>
            <person name="Bornberg-Bauer E."/>
            <person name="Korb J."/>
            <person name="Zhang G."/>
            <person name="Liebig J."/>
        </authorList>
    </citation>
    <scope>NUCLEOTIDE SEQUENCE [LARGE SCALE GENOMIC DNA]</scope>
    <source>
        <tissue evidence="2">Whole organism</tissue>
    </source>
</reference>
<proteinExistence type="predicted"/>
<dbReference type="InterPro" id="IPR006652">
    <property type="entry name" value="Kelch_1"/>
</dbReference>